<reference evidence="5" key="2">
    <citation type="submission" date="2022-10" db="EMBL/GenBank/DDBJ databases">
        <authorList>
            <consortium name="ENA_rothamsted_submissions"/>
            <consortium name="culmorum"/>
            <person name="King R."/>
        </authorList>
    </citation>
    <scope>NUCLEOTIDE SEQUENCE</scope>
</reference>
<evidence type="ECO:0000256" key="4">
    <source>
        <dbReference type="SAM" id="SignalP"/>
    </source>
</evidence>
<evidence type="ECO:0000256" key="2">
    <source>
        <dbReference type="ARBA" id="ARBA00022729"/>
    </source>
</evidence>
<dbReference type="GO" id="GO:0005886">
    <property type="term" value="C:plasma membrane"/>
    <property type="evidence" value="ECO:0007669"/>
    <property type="project" value="TreeGrafter"/>
</dbReference>
<dbReference type="SMART" id="SM00369">
    <property type="entry name" value="LRR_TYP"/>
    <property type="match status" value="6"/>
</dbReference>
<proteinExistence type="predicted"/>
<dbReference type="OrthoDB" id="7775671at2759"/>
<dbReference type="InterPro" id="IPR026906">
    <property type="entry name" value="LRR_5"/>
</dbReference>
<evidence type="ECO:0000313" key="6">
    <source>
        <dbReference type="Proteomes" id="UP001153620"/>
    </source>
</evidence>
<keyword evidence="3" id="KW-0677">Repeat</keyword>
<gene>
    <name evidence="5" type="ORF">CHIRRI_LOCUS10200</name>
</gene>
<evidence type="ECO:0000313" key="5">
    <source>
        <dbReference type="EMBL" id="CAG9807351.1"/>
    </source>
</evidence>
<dbReference type="Gene3D" id="3.80.10.10">
    <property type="entry name" value="Ribonuclease Inhibitor"/>
    <property type="match status" value="2"/>
</dbReference>
<dbReference type="PANTHER" id="PTHR24369:SF210">
    <property type="entry name" value="CHAOPTIN-RELATED"/>
    <property type="match status" value="1"/>
</dbReference>
<dbReference type="AlphaFoldDB" id="A0A9N9RXX0"/>
<dbReference type="EMBL" id="OU895879">
    <property type="protein sequence ID" value="CAG9807351.1"/>
    <property type="molecule type" value="Genomic_DNA"/>
</dbReference>
<dbReference type="InterPro" id="IPR003591">
    <property type="entry name" value="Leu-rich_rpt_typical-subtyp"/>
</dbReference>
<accession>A0A9N9RXX0</accession>
<dbReference type="Pfam" id="PF13306">
    <property type="entry name" value="LRR_5"/>
    <property type="match status" value="1"/>
</dbReference>
<keyword evidence="2 4" id="KW-0732">Signal</keyword>
<feature type="chain" id="PRO_5040317031" evidence="4">
    <location>
        <begin position="18"/>
        <end position="527"/>
    </location>
</feature>
<dbReference type="Pfam" id="PF13855">
    <property type="entry name" value="LRR_8"/>
    <property type="match status" value="1"/>
</dbReference>
<evidence type="ECO:0000256" key="3">
    <source>
        <dbReference type="ARBA" id="ARBA00022737"/>
    </source>
</evidence>
<feature type="signal peptide" evidence="4">
    <location>
        <begin position="1"/>
        <end position="17"/>
    </location>
</feature>
<dbReference type="PANTHER" id="PTHR24369">
    <property type="entry name" value="ANTIGEN BSP, PUTATIVE-RELATED"/>
    <property type="match status" value="1"/>
</dbReference>
<dbReference type="SUPFAM" id="SSF52058">
    <property type="entry name" value="L domain-like"/>
    <property type="match status" value="1"/>
</dbReference>
<protein>
    <submittedName>
        <fullName evidence="5">Uncharacterized protein</fullName>
    </submittedName>
</protein>
<dbReference type="InterPro" id="IPR032675">
    <property type="entry name" value="LRR_dom_sf"/>
</dbReference>
<reference evidence="5" key="1">
    <citation type="submission" date="2022-01" db="EMBL/GenBank/DDBJ databases">
        <authorList>
            <person name="King R."/>
        </authorList>
    </citation>
    <scope>NUCLEOTIDE SEQUENCE</scope>
</reference>
<sequence>MKALICIILSLCAATHGQIDIPCILGFSDNEYTCRLPQVDLAQFDTFVITSANHLPGQSDATVVSFVSINNNFQYFPTTHISRFTNLAAIKITGSNITDLPPQSIANRPLLRRLNLNSNFISTISPQAFTNTLGIQQILMMFNLLTNIDNAVFGLFNNLFELDLSSNLFTMIPATALQTNRAITALSMNGNQITFINATFFDHLIELRNFNFLTNPCYSGQFANLHTVAGRVDLNTRLAPCFTLGPRRLTCSFGTNFQGVNFGLYTCLLRGIEVINVDDQIELGGFHVAGNTNANVEHVWIDASNVRYILSQSFNTFPNLRHLRYQGSRLEYIQPGAFINATNLNELTILMNAIRRLEANTFQNATNLQILNMWFNNLEYIDEAAFTGLINLREIHLYDGRLTTLAPNTFAPAPQLYLVEIGFNQLQTIDHRWFVQNPLIGQLMFNTNQIDEIFPAIVDMPNLTTLRLRNNVCIDNEFTITPANREQVRLALETCFLNYPLRVQRFTLELEGDLELTDDDGRIIVQL</sequence>
<name>A0A9N9RXX0_9DIPT</name>
<keyword evidence="1" id="KW-0433">Leucine-rich repeat</keyword>
<dbReference type="InterPro" id="IPR050541">
    <property type="entry name" value="LRR_TM_domain-containing"/>
</dbReference>
<dbReference type="InterPro" id="IPR001611">
    <property type="entry name" value="Leu-rich_rpt"/>
</dbReference>
<dbReference type="Proteomes" id="UP001153620">
    <property type="component" value="Chromosome 3"/>
</dbReference>
<evidence type="ECO:0000256" key="1">
    <source>
        <dbReference type="ARBA" id="ARBA00022614"/>
    </source>
</evidence>
<organism evidence="5 6">
    <name type="scientific">Chironomus riparius</name>
    <dbReference type="NCBI Taxonomy" id="315576"/>
    <lineage>
        <taxon>Eukaryota</taxon>
        <taxon>Metazoa</taxon>
        <taxon>Ecdysozoa</taxon>
        <taxon>Arthropoda</taxon>
        <taxon>Hexapoda</taxon>
        <taxon>Insecta</taxon>
        <taxon>Pterygota</taxon>
        <taxon>Neoptera</taxon>
        <taxon>Endopterygota</taxon>
        <taxon>Diptera</taxon>
        <taxon>Nematocera</taxon>
        <taxon>Chironomoidea</taxon>
        <taxon>Chironomidae</taxon>
        <taxon>Chironominae</taxon>
        <taxon>Chironomus</taxon>
    </lineage>
</organism>
<keyword evidence="6" id="KW-1185">Reference proteome</keyword>